<accession>A0AA88DI63</accession>
<dbReference type="AlphaFoldDB" id="A0AA88DI63"/>
<dbReference type="CDD" id="cd04660">
    <property type="entry name" value="nsLTP_like"/>
    <property type="match status" value="1"/>
</dbReference>
<dbReference type="SUPFAM" id="SSF47699">
    <property type="entry name" value="Bifunctional inhibitor/lipid-transfer protein/seed storage 2S albumin"/>
    <property type="match status" value="1"/>
</dbReference>
<evidence type="ECO:0000313" key="6">
    <source>
        <dbReference type="EMBL" id="GMN43764.1"/>
    </source>
</evidence>
<keyword evidence="2" id="KW-0813">Transport</keyword>
<evidence type="ECO:0000256" key="3">
    <source>
        <dbReference type="ARBA" id="ARBA00023121"/>
    </source>
</evidence>
<dbReference type="InterPro" id="IPR044741">
    <property type="entry name" value="NsLTP-like"/>
</dbReference>
<comment type="function">
    <text evidence="1">Plant non-specific lipid-transfer proteins transfer phospholipids as well as galactolipids across membranes. May play a role in wax or cutin deposition in the cell walls of expanding epidermal cells and certain secretory tissues.</text>
</comment>
<evidence type="ECO:0000256" key="4">
    <source>
        <dbReference type="SAM" id="SignalP"/>
    </source>
</evidence>
<gene>
    <name evidence="6" type="ORF">TIFTF001_012969</name>
</gene>
<evidence type="ECO:0000256" key="1">
    <source>
        <dbReference type="ARBA" id="ARBA00003211"/>
    </source>
</evidence>
<comment type="caution">
    <text evidence="6">The sequence shown here is derived from an EMBL/GenBank/DDBJ whole genome shotgun (WGS) entry which is preliminary data.</text>
</comment>
<organism evidence="6 7">
    <name type="scientific">Ficus carica</name>
    <name type="common">Common fig</name>
    <dbReference type="NCBI Taxonomy" id="3494"/>
    <lineage>
        <taxon>Eukaryota</taxon>
        <taxon>Viridiplantae</taxon>
        <taxon>Streptophyta</taxon>
        <taxon>Embryophyta</taxon>
        <taxon>Tracheophyta</taxon>
        <taxon>Spermatophyta</taxon>
        <taxon>Magnoliopsida</taxon>
        <taxon>eudicotyledons</taxon>
        <taxon>Gunneridae</taxon>
        <taxon>Pentapetalae</taxon>
        <taxon>rosids</taxon>
        <taxon>fabids</taxon>
        <taxon>Rosales</taxon>
        <taxon>Moraceae</taxon>
        <taxon>Ficeae</taxon>
        <taxon>Ficus</taxon>
    </lineage>
</organism>
<sequence>MAVCSPSFRCLALAIMMIAGILTISSNHMHVSAAKTPNCGKGVGDLVSKCSEYVMKSGPKRKPLPVCCEAVNSVNVPCVCSLVNKDIEKVIDMEKVVYVAGCCGKKLAPGTKCGSYRVPAS</sequence>
<keyword evidence="7" id="KW-1185">Reference proteome</keyword>
<evidence type="ECO:0000256" key="2">
    <source>
        <dbReference type="ARBA" id="ARBA00022448"/>
    </source>
</evidence>
<dbReference type="InterPro" id="IPR036312">
    <property type="entry name" value="Bifun_inhib/LTP/seed_sf"/>
</dbReference>
<feature type="chain" id="PRO_5041715952" description="Bifunctional inhibitor/plant lipid transfer protein/seed storage helical domain-containing protein" evidence="4">
    <location>
        <begin position="34"/>
        <end position="121"/>
    </location>
</feature>
<dbReference type="Pfam" id="PF14368">
    <property type="entry name" value="LTP_2"/>
    <property type="match status" value="1"/>
</dbReference>
<keyword evidence="3" id="KW-0446">Lipid-binding</keyword>
<evidence type="ECO:0000313" key="7">
    <source>
        <dbReference type="Proteomes" id="UP001187192"/>
    </source>
</evidence>
<name>A0AA88DI63_FICCA</name>
<proteinExistence type="predicted"/>
<dbReference type="PANTHER" id="PTHR33286:SF1">
    <property type="entry name" value="OS01G0800600 PROTEIN"/>
    <property type="match status" value="1"/>
</dbReference>
<reference evidence="6" key="1">
    <citation type="submission" date="2023-07" db="EMBL/GenBank/DDBJ databases">
        <title>draft genome sequence of fig (Ficus carica).</title>
        <authorList>
            <person name="Takahashi T."/>
            <person name="Nishimura K."/>
        </authorList>
    </citation>
    <scope>NUCLEOTIDE SEQUENCE</scope>
</reference>
<dbReference type="GO" id="GO:0008289">
    <property type="term" value="F:lipid binding"/>
    <property type="evidence" value="ECO:0007669"/>
    <property type="project" value="UniProtKB-KW"/>
</dbReference>
<evidence type="ECO:0000259" key="5">
    <source>
        <dbReference type="Pfam" id="PF14368"/>
    </source>
</evidence>
<dbReference type="Proteomes" id="UP001187192">
    <property type="component" value="Unassembled WGS sequence"/>
</dbReference>
<dbReference type="Gramene" id="FCD_00019175-RA">
    <property type="protein sequence ID" value="FCD_00019175-RA:cds"/>
    <property type="gene ID" value="FCD_00019175"/>
</dbReference>
<keyword evidence="4" id="KW-0732">Signal</keyword>
<dbReference type="EMBL" id="BTGU01000017">
    <property type="protein sequence ID" value="GMN43764.1"/>
    <property type="molecule type" value="Genomic_DNA"/>
</dbReference>
<feature type="domain" description="Bifunctional inhibitor/plant lipid transfer protein/seed storage helical" evidence="5">
    <location>
        <begin position="22"/>
        <end position="113"/>
    </location>
</feature>
<dbReference type="Gene3D" id="1.10.110.10">
    <property type="entry name" value="Plant lipid-transfer and hydrophobic proteins"/>
    <property type="match status" value="1"/>
</dbReference>
<dbReference type="PANTHER" id="PTHR33286">
    <property type="entry name" value="BIFUNCTIONAL INHIBITOR/LIPID-TRANSFER PROTEIN/SEED STORAGE 2S ALBUMIN SUPERFAMILY PROTEIN"/>
    <property type="match status" value="1"/>
</dbReference>
<feature type="signal peptide" evidence="4">
    <location>
        <begin position="1"/>
        <end position="33"/>
    </location>
</feature>
<protein>
    <recommendedName>
        <fullName evidence="5">Bifunctional inhibitor/plant lipid transfer protein/seed storage helical domain-containing protein</fullName>
    </recommendedName>
</protein>
<dbReference type="InterPro" id="IPR016140">
    <property type="entry name" value="Bifunc_inhib/LTP/seed_store"/>
</dbReference>